<protein>
    <submittedName>
        <fullName evidence="1">Uncharacterized protein</fullName>
    </submittedName>
</protein>
<evidence type="ECO:0000313" key="1">
    <source>
        <dbReference type="EMBL" id="EOQ58413.1"/>
    </source>
</evidence>
<dbReference type="EMBL" id="AHCJ01000075">
    <property type="protein sequence ID" value="EOQ58413.1"/>
    <property type="molecule type" value="Genomic_DNA"/>
</dbReference>
<dbReference type="AlphaFoldDB" id="A0ABC9SRC5"/>
<sequence>MGEFTAFRGKVIIKEEYKGLVELINNGDWKKAIKIYPFLKEYYEIERSTLIPFSKDIIQKRLKQKGDLDLQVDPCDWETESTYFTNLKGLEWTFITCLKDYPDRDNINRTPITSFIDIVLTKIVSQIIRVEKYSQSWCDYTSVGYEFDRTVVNKIVGTLRFKYICDNCERPIYMCDGECQKF</sequence>
<dbReference type="Proteomes" id="UP000014060">
    <property type="component" value="Unassembled WGS sequence"/>
</dbReference>
<evidence type="ECO:0000313" key="2">
    <source>
        <dbReference type="Proteomes" id="UP000014060"/>
    </source>
</evidence>
<gene>
    <name evidence="1" type="ORF">IAY_06165</name>
</gene>
<proteinExistence type="predicted"/>
<accession>A0ABC9SRC5</accession>
<organism evidence="1 2">
    <name type="scientific">Bacillus cereus TIAC219</name>
    <dbReference type="NCBI Taxonomy" id="718222"/>
    <lineage>
        <taxon>Bacteria</taxon>
        <taxon>Bacillati</taxon>
        <taxon>Bacillota</taxon>
        <taxon>Bacilli</taxon>
        <taxon>Bacillales</taxon>
        <taxon>Bacillaceae</taxon>
        <taxon>Bacillus</taxon>
        <taxon>Bacillus cereus group</taxon>
    </lineage>
</organism>
<dbReference type="RefSeq" id="WP_000503717.1">
    <property type="nucleotide sequence ID" value="NZ_KB976010.1"/>
</dbReference>
<name>A0ABC9SRC5_BACCE</name>
<comment type="caution">
    <text evidence="1">The sequence shown here is derived from an EMBL/GenBank/DDBJ whole genome shotgun (WGS) entry which is preliminary data.</text>
</comment>
<reference evidence="1 2" key="1">
    <citation type="submission" date="2013-01" db="EMBL/GenBank/DDBJ databases">
        <title>The Genome Sequence of Bacillus cereus TIAC219.</title>
        <authorList>
            <consortium name="The Broad Institute Genome Sequencing Platform"/>
            <consortium name="The Broad Institute Genome Sequencing Center for Infectious Disease"/>
            <person name="Feldgarden M."/>
            <person name="Van der Auwera G.A."/>
            <person name="Mahillon J."/>
            <person name="Duprez V."/>
            <person name="Timmery S."/>
            <person name="Mattelet C."/>
            <person name="Dierick K."/>
            <person name="Sun M."/>
            <person name="Yu Z."/>
            <person name="Zhu L."/>
            <person name="Hu X."/>
            <person name="Shank E.B."/>
            <person name="Swiecicka I."/>
            <person name="Hansen B.M."/>
            <person name="Andrup L."/>
            <person name="Walker B."/>
            <person name="Young S.K."/>
            <person name="Zeng Q."/>
            <person name="Gargeya S."/>
            <person name="Fitzgerald M."/>
            <person name="Haas B."/>
            <person name="Abouelleil A."/>
            <person name="Alvarado L."/>
            <person name="Arachchi H.M."/>
            <person name="Berlin A.M."/>
            <person name="Chapman S.B."/>
            <person name="Dewar J."/>
            <person name="Goldberg J."/>
            <person name="Griggs A."/>
            <person name="Gujja S."/>
            <person name="Hansen M."/>
            <person name="Howarth C."/>
            <person name="Imamovic A."/>
            <person name="Larimer J."/>
            <person name="McCowan C."/>
            <person name="Murphy C."/>
            <person name="Neiman D."/>
            <person name="Pearson M."/>
            <person name="Priest M."/>
            <person name="Roberts A."/>
            <person name="Saif S."/>
            <person name="Shea T."/>
            <person name="Sisk P."/>
            <person name="Sykes S."/>
            <person name="Wortman J."/>
            <person name="Nusbaum C."/>
            <person name="Birren B."/>
        </authorList>
    </citation>
    <scope>NUCLEOTIDE SEQUENCE [LARGE SCALE GENOMIC DNA]</scope>
    <source>
        <strain evidence="1 2">TIAC219</strain>
    </source>
</reference>